<dbReference type="PANTHER" id="PTHR22789">
    <property type="entry name" value="FUCULOSE PHOSPHATE ALDOLASE"/>
    <property type="match status" value="1"/>
</dbReference>
<dbReference type="SMART" id="SM01007">
    <property type="entry name" value="Aldolase_II"/>
    <property type="match status" value="1"/>
</dbReference>
<dbReference type="GO" id="GO:0005829">
    <property type="term" value="C:cytosol"/>
    <property type="evidence" value="ECO:0007669"/>
    <property type="project" value="TreeGrafter"/>
</dbReference>
<evidence type="ECO:0000256" key="2">
    <source>
        <dbReference type="ARBA" id="ARBA00023239"/>
    </source>
</evidence>
<sequence length="222" mass="24381">MEDKRMNRQKAKLTQIEVCNTALSMYHSGLVAGTWGNISGRVDDEYMVITPSGMDYERLAAEDMVIINMHTLAYEGNLKPSVEAVVHASIYLDRPEVNGIMHTHSTYALTVATARKPIPPVCDDQVQILGGEVRLAAYTMPGTKEMAEEVVGALKERAGALIANHGAITVGRTLTEAYVGSQVLEKAAMVYINSQSIGGPVEISQEDIDFFHDFFLNKYGQR</sequence>
<evidence type="ECO:0000256" key="1">
    <source>
        <dbReference type="ARBA" id="ARBA00022723"/>
    </source>
</evidence>
<reference evidence="4" key="2">
    <citation type="submission" date="2013-06" db="EMBL/GenBank/DDBJ databases">
        <title>Draft genome sequence of Clostridium hylemonae (DSM 15053).</title>
        <authorList>
            <person name="Sudarsanam P."/>
            <person name="Ley R."/>
            <person name="Guruge J."/>
            <person name="Turnbaugh P.J."/>
            <person name="Mahowald M."/>
            <person name="Liep D."/>
            <person name="Gordon J."/>
        </authorList>
    </citation>
    <scope>NUCLEOTIDE SEQUENCE</scope>
    <source>
        <strain evidence="4">DSM 15053</strain>
    </source>
</reference>
<accession>C0C1A4</accession>
<dbReference type="Pfam" id="PF00596">
    <property type="entry name" value="Aldolase_II"/>
    <property type="match status" value="1"/>
</dbReference>
<dbReference type="InterPro" id="IPR001303">
    <property type="entry name" value="Aldolase_II/adducin_N"/>
</dbReference>
<dbReference type="GO" id="GO:0019323">
    <property type="term" value="P:pentose catabolic process"/>
    <property type="evidence" value="ECO:0007669"/>
    <property type="project" value="TreeGrafter"/>
</dbReference>
<proteinExistence type="predicted"/>
<dbReference type="Proteomes" id="UP000004893">
    <property type="component" value="Unassembled WGS sequence"/>
</dbReference>
<dbReference type="EMBL" id="ABYI02000022">
    <property type="protein sequence ID" value="EEG73918.1"/>
    <property type="molecule type" value="Genomic_DNA"/>
</dbReference>
<keyword evidence="2" id="KW-0456">Lyase</keyword>
<dbReference type="GO" id="GO:0046872">
    <property type="term" value="F:metal ion binding"/>
    <property type="evidence" value="ECO:0007669"/>
    <property type="project" value="UniProtKB-KW"/>
</dbReference>
<dbReference type="STRING" id="553973.CLOHYLEM_05923"/>
<keyword evidence="5" id="KW-1185">Reference proteome</keyword>
<dbReference type="eggNOG" id="COG0235">
    <property type="taxonomic scope" value="Bacteria"/>
</dbReference>
<evidence type="ECO:0000313" key="4">
    <source>
        <dbReference type="EMBL" id="EEG73918.1"/>
    </source>
</evidence>
<dbReference type="InterPro" id="IPR050197">
    <property type="entry name" value="Aldolase_class_II_sugar_metab"/>
</dbReference>
<keyword evidence="1" id="KW-0479">Metal-binding</keyword>
<organism evidence="4 5">
    <name type="scientific">[Clostridium] hylemonae DSM 15053</name>
    <dbReference type="NCBI Taxonomy" id="553973"/>
    <lineage>
        <taxon>Bacteria</taxon>
        <taxon>Bacillati</taxon>
        <taxon>Bacillota</taxon>
        <taxon>Clostridia</taxon>
        <taxon>Lachnospirales</taxon>
        <taxon>Lachnospiraceae</taxon>
    </lineage>
</organism>
<evidence type="ECO:0000259" key="3">
    <source>
        <dbReference type="SMART" id="SM01007"/>
    </source>
</evidence>
<protein>
    <submittedName>
        <fullName evidence="4">L-ribulose-5-phosphate 4-epimerase</fullName>
    </submittedName>
</protein>
<dbReference type="AlphaFoldDB" id="C0C1A4"/>
<comment type="caution">
    <text evidence="4">The sequence shown here is derived from an EMBL/GenBank/DDBJ whole genome shotgun (WGS) entry which is preliminary data.</text>
</comment>
<reference evidence="4" key="1">
    <citation type="submission" date="2009-02" db="EMBL/GenBank/DDBJ databases">
        <authorList>
            <person name="Fulton L."/>
            <person name="Clifton S."/>
            <person name="Fulton B."/>
            <person name="Xu J."/>
            <person name="Minx P."/>
            <person name="Pepin K.H."/>
            <person name="Johnson M."/>
            <person name="Bhonagiri V."/>
            <person name="Nash W.E."/>
            <person name="Mardis E.R."/>
            <person name="Wilson R.K."/>
        </authorList>
    </citation>
    <scope>NUCLEOTIDE SEQUENCE [LARGE SCALE GENOMIC DNA]</scope>
    <source>
        <strain evidence="4">DSM 15053</strain>
    </source>
</reference>
<name>C0C1A4_9FIRM</name>
<dbReference type="InterPro" id="IPR036409">
    <property type="entry name" value="Aldolase_II/adducin_N_sf"/>
</dbReference>
<dbReference type="PANTHER" id="PTHR22789:SF0">
    <property type="entry name" value="3-OXO-TETRONATE 4-PHOSPHATE DECARBOXYLASE-RELATED"/>
    <property type="match status" value="1"/>
</dbReference>
<evidence type="ECO:0000313" key="5">
    <source>
        <dbReference type="Proteomes" id="UP000004893"/>
    </source>
</evidence>
<dbReference type="GO" id="GO:0016832">
    <property type="term" value="F:aldehyde-lyase activity"/>
    <property type="evidence" value="ECO:0007669"/>
    <property type="project" value="TreeGrafter"/>
</dbReference>
<gene>
    <name evidence="4" type="ORF">CLOHYLEM_05923</name>
</gene>
<dbReference type="SUPFAM" id="SSF53639">
    <property type="entry name" value="AraD/HMP-PK domain-like"/>
    <property type="match status" value="1"/>
</dbReference>
<feature type="domain" description="Class II aldolase/adducin N-terminal" evidence="3">
    <location>
        <begin position="16"/>
        <end position="192"/>
    </location>
</feature>
<dbReference type="Gene3D" id="3.40.225.10">
    <property type="entry name" value="Class II aldolase/adducin N-terminal domain"/>
    <property type="match status" value="1"/>
</dbReference>
<dbReference type="HOGENOM" id="CLU_006033_3_1_9"/>